<accession>A0A078MLV2</accession>
<protein>
    <submittedName>
        <fullName evidence="1">Uncharacterized protein</fullName>
    </submittedName>
</protein>
<organism evidence="1">
    <name type="scientific">Metalysinibacillus saudimassiliensis</name>
    <dbReference type="NCBI Taxonomy" id="1461583"/>
    <lineage>
        <taxon>Bacteria</taxon>
        <taxon>Bacillati</taxon>
        <taxon>Bacillota</taxon>
        <taxon>Bacilli</taxon>
        <taxon>Bacillales</taxon>
        <taxon>Caryophanaceae</taxon>
        <taxon>Metalysinibacillus</taxon>
    </lineage>
</organism>
<dbReference type="HOGENOM" id="CLU_3119478_0_0_9"/>
<proteinExistence type="predicted"/>
<evidence type="ECO:0000313" key="1">
    <source>
        <dbReference type="EMBL" id="CEA05711.1"/>
    </source>
</evidence>
<dbReference type="AlphaFoldDB" id="A0A078MLV2"/>
<sequence length="50" mass="6042">MTDVLFDFDEMPEWEEMVQVLRQFPENEQQRIFGYIQGAKSVSKKEETEK</sequence>
<name>A0A078MLV2_9BACL</name>
<dbReference type="PATRIC" id="fig|1461583.4.peg.2505"/>
<reference evidence="1" key="1">
    <citation type="submission" date="2014-07" db="EMBL/GenBank/DDBJ databases">
        <authorList>
            <person name="Urmite Genomes Urmite Genomes"/>
        </authorList>
    </citation>
    <scope>NUCLEOTIDE SEQUENCE</scope>
    <source>
        <strain evidence="1">13S34_air</strain>
    </source>
</reference>
<dbReference type="EMBL" id="LN483079">
    <property type="protein sequence ID" value="CEA05711.1"/>
    <property type="molecule type" value="Genomic_DNA"/>
</dbReference>
<gene>
    <name evidence="1" type="ORF">BN1050_02612</name>
</gene>